<dbReference type="EMBL" id="BONJ01000030">
    <property type="protein sequence ID" value="GIG17251.1"/>
    <property type="molecule type" value="Genomic_DNA"/>
</dbReference>
<evidence type="ECO:0000313" key="1">
    <source>
        <dbReference type="EMBL" id="GIG17251.1"/>
    </source>
</evidence>
<proteinExistence type="predicted"/>
<dbReference type="AlphaFoldDB" id="A0A8J3PGX9"/>
<name>A0A8J3PGX9_9ACTN</name>
<keyword evidence="2" id="KW-1185">Reference proteome</keyword>
<reference evidence="1" key="1">
    <citation type="submission" date="2021-01" db="EMBL/GenBank/DDBJ databases">
        <title>Whole genome shotgun sequence of Catellatospora methionotrophica NBRC 14553.</title>
        <authorList>
            <person name="Komaki H."/>
            <person name="Tamura T."/>
        </authorList>
    </citation>
    <scope>NUCLEOTIDE SEQUENCE</scope>
    <source>
        <strain evidence="1">NBRC 14553</strain>
    </source>
</reference>
<comment type="caution">
    <text evidence="1">The sequence shown here is derived from an EMBL/GenBank/DDBJ whole genome shotgun (WGS) entry which is preliminary data.</text>
</comment>
<gene>
    <name evidence="1" type="ORF">Cme02nite_55830</name>
</gene>
<organism evidence="1 2">
    <name type="scientific">Catellatospora methionotrophica</name>
    <dbReference type="NCBI Taxonomy" id="121620"/>
    <lineage>
        <taxon>Bacteria</taxon>
        <taxon>Bacillati</taxon>
        <taxon>Actinomycetota</taxon>
        <taxon>Actinomycetes</taxon>
        <taxon>Micromonosporales</taxon>
        <taxon>Micromonosporaceae</taxon>
        <taxon>Catellatospora</taxon>
    </lineage>
</organism>
<protein>
    <submittedName>
        <fullName evidence="1">Uncharacterized protein</fullName>
    </submittedName>
</protein>
<accession>A0A8J3PGX9</accession>
<dbReference type="Proteomes" id="UP000660339">
    <property type="component" value="Unassembled WGS sequence"/>
</dbReference>
<evidence type="ECO:0000313" key="2">
    <source>
        <dbReference type="Proteomes" id="UP000660339"/>
    </source>
</evidence>
<sequence>MLRQVDVHPHAVTPDQISEVPGGIELLGRPAAGRELVQGVGFDPQAGTGGVGNRRPASRAPFSYGYTYGVCMVSTVVVYRPTRAASRVSA</sequence>